<evidence type="ECO:0000313" key="2">
    <source>
        <dbReference type="Proteomes" id="UP000273626"/>
    </source>
</evidence>
<dbReference type="EMBL" id="RBLI01000001">
    <property type="protein sequence ID" value="RKS51181.1"/>
    <property type="molecule type" value="Genomic_DNA"/>
</dbReference>
<protein>
    <submittedName>
        <fullName evidence="1">Uncharacterized protein</fullName>
    </submittedName>
</protein>
<sequence>MTFWEFSACVDGWNRAQGSGHTHSGDPLTDDEYDALCALGERWNDGRS</sequence>
<keyword evidence="2" id="KW-1185">Reference proteome</keyword>
<gene>
    <name evidence="1" type="ORF">BDE18_0412</name>
</gene>
<organism evidence="1 2">
    <name type="scientific">Paracoccus pantotrophus</name>
    <name type="common">Thiosphaera pantotropha</name>
    <dbReference type="NCBI Taxonomy" id="82367"/>
    <lineage>
        <taxon>Bacteria</taxon>
        <taxon>Pseudomonadati</taxon>
        <taxon>Pseudomonadota</taxon>
        <taxon>Alphaproteobacteria</taxon>
        <taxon>Rhodobacterales</taxon>
        <taxon>Paracoccaceae</taxon>
        <taxon>Paracoccus</taxon>
    </lineage>
</organism>
<reference evidence="1" key="1">
    <citation type="submission" date="2018-10" db="EMBL/GenBank/DDBJ databases">
        <title>Genomic Encyclopedia of Archaeal and Bacterial Type Strains, Phase II (KMG-II): from individual species to whole genera.</title>
        <authorList>
            <person name="Goeker M."/>
        </authorList>
    </citation>
    <scope>NUCLEOTIDE SEQUENCE [LARGE SCALE GENOMIC DNA]</scope>
    <source>
        <strain evidence="1">DSM 2944</strain>
    </source>
</reference>
<proteinExistence type="predicted"/>
<name>A0ABX9SAR9_PARPN</name>
<accession>A0ABX9SAR9</accession>
<evidence type="ECO:0000313" key="1">
    <source>
        <dbReference type="EMBL" id="RKS51181.1"/>
    </source>
</evidence>
<dbReference type="Proteomes" id="UP000273626">
    <property type="component" value="Unassembled WGS sequence"/>
</dbReference>
<comment type="caution">
    <text evidence="1">The sequence shown here is derived from an EMBL/GenBank/DDBJ whole genome shotgun (WGS) entry which is preliminary data.</text>
</comment>